<reference evidence="10 11" key="1">
    <citation type="submission" date="2017-06" db="EMBL/GenBank/DDBJ databases">
        <authorList>
            <person name="Kim H.J."/>
            <person name="Triplett B.A."/>
        </authorList>
    </citation>
    <scope>NUCLEOTIDE SEQUENCE [LARGE SCALE GENOMIC DNA]</scope>
    <source>
        <strain evidence="10 11">DSM 14713</strain>
    </source>
</reference>
<evidence type="ECO:0000313" key="11">
    <source>
        <dbReference type="Proteomes" id="UP000217289"/>
    </source>
</evidence>
<evidence type="ECO:0000256" key="9">
    <source>
        <dbReference type="SAM" id="Phobius"/>
    </source>
</evidence>
<keyword evidence="2" id="KW-0597">Phosphoprotein</keyword>
<dbReference type="InterPro" id="IPR004338">
    <property type="entry name" value="NqrB/RnfD"/>
</dbReference>
<feature type="transmembrane region" description="Helical" evidence="9">
    <location>
        <begin position="82"/>
        <end position="100"/>
    </location>
</feature>
<keyword evidence="7 9" id="KW-1133">Transmembrane helix</keyword>
<evidence type="ECO:0000256" key="6">
    <source>
        <dbReference type="ARBA" id="ARBA00022967"/>
    </source>
</evidence>
<dbReference type="Pfam" id="PF03116">
    <property type="entry name" value="NQR2_RnfD_RnfE"/>
    <property type="match status" value="1"/>
</dbReference>
<dbReference type="AlphaFoldDB" id="A0A250IGP0"/>
<evidence type="ECO:0000256" key="8">
    <source>
        <dbReference type="ARBA" id="ARBA00023136"/>
    </source>
</evidence>
<evidence type="ECO:0000313" key="10">
    <source>
        <dbReference type="EMBL" id="ATB30383.1"/>
    </source>
</evidence>
<evidence type="ECO:0000256" key="1">
    <source>
        <dbReference type="ARBA" id="ARBA00022448"/>
    </source>
</evidence>
<keyword evidence="5 9" id="KW-0812">Transmembrane</keyword>
<dbReference type="PANTHER" id="PTHR30578">
    <property type="entry name" value="ELECTRON TRANSPORT COMPLEX PROTEIN RNFD"/>
    <property type="match status" value="1"/>
</dbReference>
<keyword evidence="6" id="KW-1278">Translocase</keyword>
<dbReference type="GO" id="GO:0005886">
    <property type="term" value="C:plasma membrane"/>
    <property type="evidence" value="ECO:0007669"/>
    <property type="project" value="TreeGrafter"/>
</dbReference>
<keyword evidence="1" id="KW-0813">Transport</keyword>
<keyword evidence="3" id="KW-0285">Flavoprotein</keyword>
<name>A0A250IGP0_9BACT</name>
<gene>
    <name evidence="10" type="ORF">MEBOL_003844</name>
</gene>
<keyword evidence="11" id="KW-1185">Reference proteome</keyword>
<sequence length="283" mass="30985">MPPATWLPRDPRLLQIAFLSTFLMLGVGWLGFDVPPWQPPLIALTACATQWAMTRWMRTPPAGYLSPIITSLGLSLLLRTDAFWVGPFAAAVAISSKFLLRARGKHLFNPTNLGLVVAMLLTQHAWCSPSQWGHGAAQWGWFAAFGLAVAHRSFRSDVSLAFLGAWVLLKAARVFYLGAPWTSLQHQLSAGGLILFTFFMISDPKTTPDHRAGRVLFAVAVAGLAFFLLHGLWWQNALVWSLALLSPFTPLIDRLLPANRFQWPSGGASPRTDACASPSSQPA</sequence>
<evidence type="ECO:0000256" key="4">
    <source>
        <dbReference type="ARBA" id="ARBA00022643"/>
    </source>
</evidence>
<feature type="transmembrane region" description="Helical" evidence="9">
    <location>
        <begin position="213"/>
        <end position="232"/>
    </location>
</feature>
<evidence type="ECO:0000256" key="3">
    <source>
        <dbReference type="ARBA" id="ARBA00022630"/>
    </source>
</evidence>
<dbReference type="Proteomes" id="UP000217289">
    <property type="component" value="Chromosome"/>
</dbReference>
<keyword evidence="8 9" id="KW-0472">Membrane</keyword>
<dbReference type="EMBL" id="CP022163">
    <property type="protein sequence ID" value="ATB30383.1"/>
    <property type="molecule type" value="Genomic_DNA"/>
</dbReference>
<dbReference type="OrthoDB" id="9786134at2"/>
<proteinExistence type="predicted"/>
<evidence type="ECO:0000256" key="5">
    <source>
        <dbReference type="ARBA" id="ARBA00022692"/>
    </source>
</evidence>
<evidence type="ECO:0000256" key="7">
    <source>
        <dbReference type="ARBA" id="ARBA00022989"/>
    </source>
</evidence>
<dbReference type="PANTHER" id="PTHR30578:SF0">
    <property type="entry name" value="ION-TRANSLOCATING OXIDOREDUCTASE COMPLEX SUBUNIT D"/>
    <property type="match status" value="1"/>
</dbReference>
<feature type="transmembrane region" description="Helical" evidence="9">
    <location>
        <begin position="158"/>
        <end position="178"/>
    </location>
</feature>
<evidence type="ECO:0008006" key="12">
    <source>
        <dbReference type="Google" id="ProtNLM"/>
    </source>
</evidence>
<feature type="transmembrane region" description="Helical" evidence="9">
    <location>
        <begin position="12"/>
        <end position="32"/>
    </location>
</feature>
<organism evidence="10 11">
    <name type="scientific">Melittangium boletus DSM 14713</name>
    <dbReference type="NCBI Taxonomy" id="1294270"/>
    <lineage>
        <taxon>Bacteria</taxon>
        <taxon>Pseudomonadati</taxon>
        <taxon>Myxococcota</taxon>
        <taxon>Myxococcia</taxon>
        <taxon>Myxococcales</taxon>
        <taxon>Cystobacterineae</taxon>
        <taxon>Archangiaceae</taxon>
        <taxon>Melittangium</taxon>
    </lineage>
</organism>
<dbReference type="GO" id="GO:0055085">
    <property type="term" value="P:transmembrane transport"/>
    <property type="evidence" value="ECO:0007669"/>
    <property type="project" value="InterPro"/>
</dbReference>
<keyword evidence="4" id="KW-0288">FMN</keyword>
<protein>
    <recommendedName>
        <fullName evidence="12">Na+-transporting NADH:ubiquinone oxidoreductase, subunit NqrB</fullName>
    </recommendedName>
</protein>
<dbReference type="KEGG" id="mbd:MEBOL_003844"/>
<accession>A0A250IGP0</accession>
<dbReference type="RefSeq" id="WP_157775255.1">
    <property type="nucleotide sequence ID" value="NZ_CP022163.1"/>
</dbReference>
<feature type="transmembrane region" description="Helical" evidence="9">
    <location>
        <begin position="184"/>
        <end position="201"/>
    </location>
</feature>
<evidence type="ECO:0000256" key="2">
    <source>
        <dbReference type="ARBA" id="ARBA00022553"/>
    </source>
</evidence>